<sequence length="366" mass="41162">MISYLLAATLLFSGDLHIETTDIFQRMDVDEIAVREDGAVYILNFDESRIQYYDAEGKLIKNIGKRGQGPGEFTFPTYFRFADNHLFIYDELSGKISIFDKEGTFLKQVTLPARGLRMVRGSGGWFTWTTEPGHGKAGQVAFSKDEFATEQNAAKLPDVVWFNQGLRINNNNGEIEGQYSPLSLAPMLAVAPDGNTIYLVPDPRKFEVKVIDGATGKITGTIRKDAKPVPFDTEWAQEQFADSAQFLKREGIGEGKIKKNFPDFFPIIREIRTDPKGNLVVNRWRGRPDDNDYSITLDRDGNEGDNPYSWRELQRIAGFVGSHGYVVTYDGDEAGLARVPQAEVKAFLEGHPIEDWSRSRSISISR</sequence>
<dbReference type="AlphaFoldDB" id="A0A8J7U5L7"/>
<evidence type="ECO:0000313" key="1">
    <source>
        <dbReference type="EMBL" id="MBO1320984.1"/>
    </source>
</evidence>
<dbReference type="Pfam" id="PF17170">
    <property type="entry name" value="DUF5128"/>
    <property type="match status" value="1"/>
</dbReference>
<dbReference type="RefSeq" id="WP_207860959.1">
    <property type="nucleotide sequence ID" value="NZ_JAFREP010000020.1"/>
</dbReference>
<evidence type="ECO:0000313" key="2">
    <source>
        <dbReference type="Proteomes" id="UP000664417"/>
    </source>
</evidence>
<gene>
    <name evidence="1" type="ORF">J3U88_21075</name>
</gene>
<organism evidence="1 2">
    <name type="scientific">Acanthopleuribacter pedis</name>
    <dbReference type="NCBI Taxonomy" id="442870"/>
    <lineage>
        <taxon>Bacteria</taxon>
        <taxon>Pseudomonadati</taxon>
        <taxon>Acidobacteriota</taxon>
        <taxon>Holophagae</taxon>
        <taxon>Acanthopleuribacterales</taxon>
        <taxon>Acanthopleuribacteraceae</taxon>
        <taxon>Acanthopleuribacter</taxon>
    </lineage>
</organism>
<proteinExistence type="predicted"/>
<protein>
    <submittedName>
        <fullName evidence="1">6-bladed beta-propeller</fullName>
    </submittedName>
</protein>
<comment type="caution">
    <text evidence="1">The sequence shown here is derived from an EMBL/GenBank/DDBJ whole genome shotgun (WGS) entry which is preliminary data.</text>
</comment>
<dbReference type="Proteomes" id="UP000664417">
    <property type="component" value="Unassembled WGS sequence"/>
</dbReference>
<accession>A0A8J7U5L7</accession>
<dbReference type="EMBL" id="JAFREP010000020">
    <property type="protein sequence ID" value="MBO1320984.1"/>
    <property type="molecule type" value="Genomic_DNA"/>
</dbReference>
<dbReference type="InterPro" id="IPR011042">
    <property type="entry name" value="6-blade_b-propeller_TolB-like"/>
</dbReference>
<dbReference type="Gene3D" id="2.120.10.30">
    <property type="entry name" value="TolB, C-terminal domain"/>
    <property type="match status" value="1"/>
</dbReference>
<name>A0A8J7U5L7_9BACT</name>
<dbReference type="SUPFAM" id="SSF63829">
    <property type="entry name" value="Calcium-dependent phosphotriesterase"/>
    <property type="match status" value="1"/>
</dbReference>
<reference evidence="1" key="1">
    <citation type="submission" date="2021-03" db="EMBL/GenBank/DDBJ databases">
        <authorList>
            <person name="Wang G."/>
        </authorList>
    </citation>
    <scope>NUCLEOTIDE SEQUENCE</scope>
    <source>
        <strain evidence="1">KCTC 12899</strain>
    </source>
</reference>
<keyword evidence="2" id="KW-1185">Reference proteome</keyword>